<feature type="region of interest" description="Disordered" evidence="1">
    <location>
        <begin position="56"/>
        <end position="93"/>
    </location>
</feature>
<dbReference type="EMBL" id="JACHXO010000001">
    <property type="protein sequence ID" value="MBB3192889.1"/>
    <property type="molecule type" value="Genomic_DNA"/>
</dbReference>
<comment type="caution">
    <text evidence="2">The sequence shown here is derived from an EMBL/GenBank/DDBJ whole genome shotgun (WGS) entry which is preliminary data.</text>
</comment>
<evidence type="ECO:0000313" key="2">
    <source>
        <dbReference type="EMBL" id="MBB3192889.1"/>
    </source>
</evidence>
<dbReference type="RefSeq" id="WP_088449448.1">
    <property type="nucleotide sequence ID" value="NZ_JACHXO010000001.1"/>
</dbReference>
<dbReference type="InterPro" id="IPR021333">
    <property type="entry name" value="DUF2946"/>
</dbReference>
<feature type="compositionally biased region" description="Basic and acidic residues" evidence="1">
    <location>
        <begin position="64"/>
        <end position="74"/>
    </location>
</feature>
<accession>A0ABR6GLA3</accession>
<keyword evidence="3" id="KW-1185">Reference proteome</keyword>
<feature type="compositionally biased region" description="Low complexity" evidence="1">
    <location>
        <begin position="80"/>
        <end position="92"/>
    </location>
</feature>
<reference evidence="2 3" key="1">
    <citation type="submission" date="2020-08" db="EMBL/GenBank/DDBJ databases">
        <title>Genomic Encyclopedia of Type Strains, Phase III (KMG-III): the genomes of soil and plant-associated and newly described type strains.</title>
        <authorList>
            <person name="Whitman W."/>
        </authorList>
    </citation>
    <scope>NUCLEOTIDE SEQUENCE [LARGE SCALE GENOMIC DNA]</scope>
    <source>
        <strain evidence="2 3">CECT 7247</strain>
    </source>
</reference>
<name>A0ABR6GLA3_9BURK</name>
<gene>
    <name evidence="2" type="ORF">FHS28_000254</name>
</gene>
<sequence>MLASRVLVARLAWIVSFTLLMSAWMPSLAHVFVTPKAGEFVEICSATGTIFMRLQAEPGMETKTGTETKANKDVDDTEASSHPSPSADASSSMNCPCCSLHHGAPSLPPSELQWTPPDALRFERPTLFLQAPRLLFAWAPALARGPPDLS</sequence>
<proteinExistence type="predicted"/>
<dbReference type="Proteomes" id="UP000574369">
    <property type="component" value="Unassembled WGS sequence"/>
</dbReference>
<evidence type="ECO:0008006" key="4">
    <source>
        <dbReference type="Google" id="ProtNLM"/>
    </source>
</evidence>
<evidence type="ECO:0000313" key="3">
    <source>
        <dbReference type="Proteomes" id="UP000574369"/>
    </source>
</evidence>
<evidence type="ECO:0000256" key="1">
    <source>
        <dbReference type="SAM" id="MobiDB-lite"/>
    </source>
</evidence>
<protein>
    <recommendedName>
        <fullName evidence="4">DUF2946 domain-containing protein</fullName>
    </recommendedName>
</protein>
<dbReference type="Pfam" id="PF11162">
    <property type="entry name" value="DUF2946"/>
    <property type="match status" value="1"/>
</dbReference>
<organism evidence="2 3">
    <name type="scientific">Roseateles terrae</name>
    <dbReference type="NCBI Taxonomy" id="431060"/>
    <lineage>
        <taxon>Bacteria</taxon>
        <taxon>Pseudomonadati</taxon>
        <taxon>Pseudomonadota</taxon>
        <taxon>Betaproteobacteria</taxon>
        <taxon>Burkholderiales</taxon>
        <taxon>Sphaerotilaceae</taxon>
        <taxon>Roseateles</taxon>
    </lineage>
</organism>